<evidence type="ECO:0000313" key="5">
    <source>
        <dbReference type="EMBL" id="KAL1115302.1"/>
    </source>
</evidence>
<dbReference type="PANTHER" id="PTHR13165:SF0">
    <property type="entry name" value="SERRATE RNA EFFECTOR MOLECULE HOMOLOG"/>
    <property type="match status" value="1"/>
</dbReference>
<comment type="caution">
    <text evidence="5">The sequence shown here is derived from an EMBL/GenBank/DDBJ whole genome shotgun (WGS) entry which is preliminary data.</text>
</comment>
<dbReference type="InterPro" id="IPR039727">
    <property type="entry name" value="SE/Ars2"/>
</dbReference>
<evidence type="ECO:0000256" key="2">
    <source>
        <dbReference type="ARBA" id="ARBA00005407"/>
    </source>
</evidence>
<evidence type="ECO:0000256" key="1">
    <source>
        <dbReference type="ARBA" id="ARBA00004123"/>
    </source>
</evidence>
<evidence type="ECO:0000313" key="6">
    <source>
        <dbReference type="Proteomes" id="UP001558652"/>
    </source>
</evidence>
<dbReference type="GO" id="GO:0005634">
    <property type="term" value="C:nucleus"/>
    <property type="evidence" value="ECO:0007669"/>
    <property type="project" value="UniProtKB-SubCell"/>
</dbReference>
<sequence>MYTLWFLKLSKNVRSLYAPRLVIRPERYCTTRRLLQKDTGDEVVPLTPRPLHRTSSIFLRTISPRITKAEIETICKRYPGFLRVSLADPQPEQHWYRRGWVTFRRDVNVKDICWNLNNIRVRDCELGAIVNRDLSRRVRTVSGLSAVKQVVLHDIKLCAKLIQDLDARANLWQIDDENSQQGFGLVSANPVLKGITDFLVDEASAEEEELLGTGSVTEDSKEKHNAALKVLDCLLLYLRIVHSVDFYNQSHYPNEDEMPNRCGIMHLRGTPSSTEVSNQEIAEYTEGFRSKLTALLAAPTQLDDAELTSLGAKSQDTEVEKFIQANTQELAKERWLCPLSGKKFKGPEFVRKHIFLKFANELEEVRKEVDYFNNYLRDPKRPQLAEHPGNRGGKKDSFGDSAFAYGGGYRGRGGFGHYGGPAYGGRGNRGYPRGRGLDYRPVITYRDLDAPCEPEEII</sequence>
<dbReference type="EMBL" id="JBFDAA010000020">
    <property type="protein sequence ID" value="KAL1115302.1"/>
    <property type="molecule type" value="Genomic_DNA"/>
</dbReference>
<proteinExistence type="inferred from homology"/>
<feature type="domain" description="SERRATE/Ars2 C-terminal" evidence="4">
    <location>
        <begin position="268"/>
        <end position="406"/>
    </location>
</feature>
<comment type="similarity">
    <text evidence="2">Belongs to the ARS2 family.</text>
</comment>
<gene>
    <name evidence="5" type="ORF">AAG570_007333</name>
</gene>
<dbReference type="Pfam" id="PF04959">
    <property type="entry name" value="ARS2"/>
    <property type="match status" value="1"/>
</dbReference>
<evidence type="ECO:0000256" key="3">
    <source>
        <dbReference type="ARBA" id="ARBA00023242"/>
    </source>
</evidence>
<reference evidence="5 6" key="1">
    <citation type="submission" date="2024-07" db="EMBL/GenBank/DDBJ databases">
        <title>Chromosome-level genome assembly of the water stick insect Ranatra chinensis (Heteroptera: Nepidae).</title>
        <authorList>
            <person name="Liu X."/>
        </authorList>
    </citation>
    <scope>NUCLEOTIDE SEQUENCE [LARGE SCALE GENOMIC DNA]</scope>
    <source>
        <strain evidence="5">Cailab_2021Rc</strain>
        <tissue evidence="5">Muscle</tissue>
    </source>
</reference>
<keyword evidence="3" id="KW-0539">Nucleus</keyword>
<accession>A0ABD0XWR3</accession>
<evidence type="ECO:0000259" key="4">
    <source>
        <dbReference type="Pfam" id="PF04959"/>
    </source>
</evidence>
<dbReference type="InterPro" id="IPR007042">
    <property type="entry name" value="SERRATE/Ars2_C"/>
</dbReference>
<keyword evidence="6" id="KW-1185">Reference proteome</keyword>
<dbReference type="AlphaFoldDB" id="A0ABD0XWR3"/>
<name>A0ABD0XWR3_9HEMI</name>
<comment type="subcellular location">
    <subcellularLocation>
        <location evidence="1">Nucleus</location>
    </subcellularLocation>
</comment>
<organism evidence="5 6">
    <name type="scientific">Ranatra chinensis</name>
    <dbReference type="NCBI Taxonomy" id="642074"/>
    <lineage>
        <taxon>Eukaryota</taxon>
        <taxon>Metazoa</taxon>
        <taxon>Ecdysozoa</taxon>
        <taxon>Arthropoda</taxon>
        <taxon>Hexapoda</taxon>
        <taxon>Insecta</taxon>
        <taxon>Pterygota</taxon>
        <taxon>Neoptera</taxon>
        <taxon>Paraneoptera</taxon>
        <taxon>Hemiptera</taxon>
        <taxon>Heteroptera</taxon>
        <taxon>Panheteroptera</taxon>
        <taxon>Nepomorpha</taxon>
        <taxon>Nepidae</taxon>
        <taxon>Ranatrinae</taxon>
        <taxon>Ranatra</taxon>
    </lineage>
</organism>
<dbReference type="Proteomes" id="UP001558652">
    <property type="component" value="Unassembled WGS sequence"/>
</dbReference>
<dbReference type="PANTHER" id="PTHR13165">
    <property type="entry name" value="ARSENITE-RESISTANCE PROTEIN 2"/>
    <property type="match status" value="1"/>
</dbReference>
<protein>
    <recommendedName>
        <fullName evidence="4">SERRATE/Ars2 C-terminal domain-containing protein</fullName>
    </recommendedName>
</protein>